<feature type="region of interest" description="Disordered" evidence="1">
    <location>
        <begin position="1"/>
        <end position="62"/>
    </location>
</feature>
<gene>
    <name evidence="2" type="ORF">TIFTF001_030941</name>
</gene>
<accession>A0AA88DU03</accession>
<reference evidence="2" key="1">
    <citation type="submission" date="2023-07" db="EMBL/GenBank/DDBJ databases">
        <title>draft genome sequence of fig (Ficus carica).</title>
        <authorList>
            <person name="Takahashi T."/>
            <person name="Nishimura K."/>
        </authorList>
    </citation>
    <scope>NUCLEOTIDE SEQUENCE</scope>
</reference>
<protein>
    <submittedName>
        <fullName evidence="2">Uncharacterized protein</fullName>
    </submittedName>
</protein>
<evidence type="ECO:0000313" key="3">
    <source>
        <dbReference type="Proteomes" id="UP001187192"/>
    </source>
</evidence>
<proteinExistence type="predicted"/>
<keyword evidence="3" id="KW-1185">Reference proteome</keyword>
<dbReference type="Proteomes" id="UP001187192">
    <property type="component" value="Unassembled WGS sequence"/>
</dbReference>
<feature type="compositionally biased region" description="Basic and acidic residues" evidence="1">
    <location>
        <begin position="23"/>
        <end position="48"/>
    </location>
</feature>
<organism evidence="2 3">
    <name type="scientific">Ficus carica</name>
    <name type="common">Common fig</name>
    <dbReference type="NCBI Taxonomy" id="3494"/>
    <lineage>
        <taxon>Eukaryota</taxon>
        <taxon>Viridiplantae</taxon>
        <taxon>Streptophyta</taxon>
        <taxon>Embryophyta</taxon>
        <taxon>Tracheophyta</taxon>
        <taxon>Spermatophyta</taxon>
        <taxon>Magnoliopsida</taxon>
        <taxon>eudicotyledons</taxon>
        <taxon>Gunneridae</taxon>
        <taxon>Pentapetalae</taxon>
        <taxon>rosids</taxon>
        <taxon>fabids</taxon>
        <taxon>Rosales</taxon>
        <taxon>Moraceae</taxon>
        <taxon>Ficeae</taxon>
        <taxon>Ficus</taxon>
    </lineage>
</organism>
<dbReference type="EMBL" id="BTGU01000118">
    <property type="protein sequence ID" value="GMN61862.1"/>
    <property type="molecule type" value="Genomic_DNA"/>
</dbReference>
<feature type="compositionally biased region" description="Basic residues" evidence="1">
    <location>
        <begin position="8"/>
        <end position="22"/>
    </location>
</feature>
<evidence type="ECO:0000313" key="2">
    <source>
        <dbReference type="EMBL" id="GMN61862.1"/>
    </source>
</evidence>
<evidence type="ECO:0000256" key="1">
    <source>
        <dbReference type="SAM" id="MobiDB-lite"/>
    </source>
</evidence>
<dbReference type="AlphaFoldDB" id="A0AA88DU03"/>
<sequence length="62" mass="7231">MAEEGKKAGRWKREGRKKKEVRKSREIRLRGRDRGKSWSAGKVREERQTMGWTGGGKGKMEK</sequence>
<comment type="caution">
    <text evidence="2">The sequence shown here is derived from an EMBL/GenBank/DDBJ whole genome shotgun (WGS) entry which is preliminary data.</text>
</comment>
<name>A0AA88DU03_FICCA</name>
<feature type="compositionally biased region" description="Gly residues" evidence="1">
    <location>
        <begin position="52"/>
        <end position="62"/>
    </location>
</feature>